<feature type="binding site" evidence="4 7">
    <location>
        <begin position="73"/>
        <end position="80"/>
    </location>
    <ligand>
        <name>substrate</name>
    </ligand>
</feature>
<evidence type="ECO:0000313" key="11">
    <source>
        <dbReference type="Proteomes" id="UP000192050"/>
    </source>
</evidence>
<dbReference type="GO" id="GO:0005737">
    <property type="term" value="C:cytoplasm"/>
    <property type="evidence" value="ECO:0007669"/>
    <property type="project" value="UniProtKB-SubCell"/>
</dbReference>
<dbReference type="GO" id="GO:0016874">
    <property type="term" value="F:ligase activity"/>
    <property type="evidence" value="ECO:0007669"/>
    <property type="project" value="UniProtKB-KW"/>
</dbReference>
<organism evidence="10 11">
    <name type="scientific">Ferroplasma acidiphilum</name>
    <dbReference type="NCBI Taxonomy" id="74969"/>
    <lineage>
        <taxon>Archaea</taxon>
        <taxon>Methanobacteriati</taxon>
        <taxon>Thermoplasmatota</taxon>
        <taxon>Thermoplasmata</taxon>
        <taxon>Thermoplasmatales</taxon>
        <taxon>Ferroplasmaceae</taxon>
        <taxon>Ferroplasma</taxon>
    </lineage>
</organism>
<dbReference type="InterPro" id="IPR004143">
    <property type="entry name" value="BPL_LPL_catalytic"/>
</dbReference>
<dbReference type="Pfam" id="PF21948">
    <property type="entry name" value="LplA-B_cat"/>
    <property type="match status" value="1"/>
</dbReference>
<keyword evidence="4" id="KW-0963">Cytoplasm</keyword>
<dbReference type="Proteomes" id="UP000192050">
    <property type="component" value="Chromosome"/>
</dbReference>
<keyword evidence="3 4" id="KW-0012">Acyltransferase</keyword>
<evidence type="ECO:0000256" key="7">
    <source>
        <dbReference type="PIRSR" id="PIRSR016262-2"/>
    </source>
</evidence>
<evidence type="ECO:0000313" key="10">
    <source>
        <dbReference type="EMBL" id="ARD84242.1"/>
    </source>
</evidence>
<dbReference type="EMBL" id="CP015363">
    <property type="protein sequence ID" value="ARD84242.1"/>
    <property type="molecule type" value="Genomic_DNA"/>
</dbReference>
<keyword evidence="10" id="KW-0436">Ligase</keyword>
<dbReference type="PIRSF" id="PIRSF016262">
    <property type="entry name" value="LPLase"/>
    <property type="match status" value="1"/>
</dbReference>
<comment type="miscellaneous">
    <text evidence="4">In the reaction, the free carboxyl group of octanoic acid is attached via an amide linkage to the epsilon-amino group of a specific lysine residue of lipoyl domains of lipoate-dependent enzymes.</text>
</comment>
<evidence type="ECO:0000256" key="8">
    <source>
        <dbReference type="PIRSR" id="PIRSR016262-3"/>
    </source>
</evidence>
<dbReference type="PANTHER" id="PTHR10993">
    <property type="entry name" value="OCTANOYLTRANSFERASE"/>
    <property type="match status" value="1"/>
</dbReference>
<feature type="binding site" evidence="4 7">
    <location>
        <begin position="154"/>
        <end position="156"/>
    </location>
    <ligand>
        <name>substrate</name>
    </ligand>
</feature>
<evidence type="ECO:0000256" key="3">
    <source>
        <dbReference type="ARBA" id="ARBA00023315"/>
    </source>
</evidence>
<evidence type="ECO:0000256" key="5">
    <source>
        <dbReference type="PIRNR" id="PIRNR016262"/>
    </source>
</evidence>
<feature type="active site" description="Acyl-thioester intermediate" evidence="4 6">
    <location>
        <position position="172"/>
    </location>
</feature>
<dbReference type="OrthoDB" id="57380at2157"/>
<comment type="function">
    <text evidence="4 5">Catalyzes the transfer of endogenously produced octanoic acid from octanoyl-acyl-carrier-protein onto the lipoyl domains of lipoate-dependent enzymes. Lipoyl-ACP can also act as a substrate although octanoyl-ACP is likely to be the physiological substrate.</text>
</comment>
<evidence type="ECO:0000256" key="2">
    <source>
        <dbReference type="ARBA" id="ARBA00022679"/>
    </source>
</evidence>
<dbReference type="InterPro" id="IPR045864">
    <property type="entry name" value="aa-tRNA-synth_II/BPL/LPL"/>
</dbReference>
<comment type="subcellular location">
    <subcellularLocation>
        <location evidence="4">Cytoplasm</location>
    </subcellularLocation>
</comment>
<dbReference type="EC" id="2.3.1.181" evidence="4"/>
<evidence type="ECO:0000256" key="4">
    <source>
        <dbReference type="HAMAP-Rule" id="MF_00013"/>
    </source>
</evidence>
<comment type="pathway">
    <text evidence="1 4 5">Protein modification; protein lipoylation via endogenous pathway; protein N(6)-(lipoyl)lysine from octanoyl-[acyl-carrier-protein]: step 1/2.</text>
</comment>
<feature type="site" description="Lowers pKa of active site Cys" evidence="4 8">
    <location>
        <position position="138"/>
    </location>
</feature>
<reference evidence="10 11" key="1">
    <citation type="submission" date="2011-10" db="EMBL/GenBank/DDBJ databases">
        <title>Metabolic and evolutionary patterns in the extreme acidophile Ferroplasma acidiphilum.</title>
        <authorList>
            <person name="Golyshina O.V."/>
            <person name="Kozyavkin S.A."/>
            <person name="Tatusov R.L."/>
            <person name="Slesarev A.I."/>
            <person name="Golyshin P.N."/>
        </authorList>
    </citation>
    <scope>NUCLEOTIDE SEQUENCE [LARGE SCALE GENOMIC DNA]</scope>
    <source>
        <strain evidence="11">Y</strain>
    </source>
</reference>
<dbReference type="AlphaFoldDB" id="A0A1V0N265"/>
<dbReference type="InterPro" id="IPR020605">
    <property type="entry name" value="Octanoyltransferase_CS"/>
</dbReference>
<keyword evidence="11" id="KW-1185">Reference proteome</keyword>
<dbReference type="HAMAP" id="MF_00013">
    <property type="entry name" value="LipB"/>
    <property type="match status" value="1"/>
</dbReference>
<sequence length="224" mass="25035">MNSSVMEEKKPVERIYDPGIVGYIEALNFQKKMHALVNEGISGDVFIFLQHPDVYTAGSHYSGDLSNAIKVNRGGYMTYHGPGQLVAYYIVNMKRRNINALGLIKIIQDSIISLLEAYGIDGKPMLNEKTGVWVGDKKICSIGIGIDRFTTMHGMGLNISTDLKKFNVINPCNFSPDIMTSMDNISGIKNDFNSVKEKFIDITKKNFEIEDCERYTSIGDTVTE</sequence>
<dbReference type="SUPFAM" id="SSF55681">
    <property type="entry name" value="Class II aaRS and biotin synthetases"/>
    <property type="match status" value="1"/>
</dbReference>
<evidence type="ECO:0000256" key="6">
    <source>
        <dbReference type="PIRSR" id="PIRSR016262-1"/>
    </source>
</evidence>
<accession>A0A1V0N265</accession>
<dbReference type="NCBIfam" id="TIGR00214">
    <property type="entry name" value="lipB"/>
    <property type="match status" value="1"/>
</dbReference>
<evidence type="ECO:0000259" key="9">
    <source>
        <dbReference type="PROSITE" id="PS51733"/>
    </source>
</evidence>
<dbReference type="STRING" id="74969.FAD_0320"/>
<keyword evidence="2 4" id="KW-0808">Transferase</keyword>
<evidence type="ECO:0000256" key="1">
    <source>
        <dbReference type="ARBA" id="ARBA00004821"/>
    </source>
</evidence>
<name>A0A1V0N265_9ARCH</name>
<dbReference type="PANTHER" id="PTHR10993:SF7">
    <property type="entry name" value="LIPOYLTRANSFERASE 2, MITOCHONDRIAL-RELATED"/>
    <property type="match status" value="1"/>
</dbReference>
<comment type="catalytic activity">
    <reaction evidence="4 5">
        <text>octanoyl-[ACP] + L-lysyl-[protein] = N(6)-octanoyl-L-lysyl-[protein] + holo-[ACP] + H(+)</text>
        <dbReference type="Rhea" id="RHEA:17665"/>
        <dbReference type="Rhea" id="RHEA-COMP:9636"/>
        <dbReference type="Rhea" id="RHEA-COMP:9685"/>
        <dbReference type="Rhea" id="RHEA-COMP:9752"/>
        <dbReference type="Rhea" id="RHEA-COMP:9928"/>
        <dbReference type="ChEBI" id="CHEBI:15378"/>
        <dbReference type="ChEBI" id="CHEBI:29969"/>
        <dbReference type="ChEBI" id="CHEBI:64479"/>
        <dbReference type="ChEBI" id="CHEBI:78463"/>
        <dbReference type="ChEBI" id="CHEBI:78809"/>
        <dbReference type="EC" id="2.3.1.181"/>
    </reaction>
</comment>
<feature type="domain" description="BPL/LPL catalytic" evidence="9">
    <location>
        <begin position="21"/>
        <end position="211"/>
    </location>
</feature>
<dbReference type="UniPathway" id="UPA00538">
    <property type="reaction ID" value="UER00592"/>
</dbReference>
<dbReference type="PROSITE" id="PS51733">
    <property type="entry name" value="BPL_LPL_CATALYTIC"/>
    <property type="match status" value="1"/>
</dbReference>
<dbReference type="KEGG" id="fai:FAD_0320"/>
<comment type="similarity">
    <text evidence="4 5">Belongs to the LipB family.</text>
</comment>
<dbReference type="InterPro" id="IPR000544">
    <property type="entry name" value="Octanoyltransferase"/>
</dbReference>
<gene>
    <name evidence="4" type="primary">lipB</name>
    <name evidence="10" type="ORF">FAD_0320</name>
</gene>
<dbReference type="CDD" id="cd16444">
    <property type="entry name" value="LipB"/>
    <property type="match status" value="1"/>
</dbReference>
<dbReference type="GO" id="GO:0033819">
    <property type="term" value="F:lipoyl(octanoyl) transferase activity"/>
    <property type="evidence" value="ECO:0007669"/>
    <property type="project" value="UniProtKB-EC"/>
</dbReference>
<dbReference type="GO" id="GO:0009249">
    <property type="term" value="P:protein lipoylation"/>
    <property type="evidence" value="ECO:0007669"/>
    <property type="project" value="InterPro"/>
</dbReference>
<proteinExistence type="inferred from homology"/>
<dbReference type="PROSITE" id="PS01313">
    <property type="entry name" value="LIPB"/>
    <property type="match status" value="1"/>
</dbReference>
<protein>
    <recommendedName>
        <fullName evidence="4">Probable octanoyltransferase</fullName>
        <ecNumber evidence="4">2.3.1.181</ecNumber>
    </recommendedName>
    <alternativeName>
        <fullName evidence="4">Lipoate-protein ligase B</fullName>
    </alternativeName>
    <alternativeName>
        <fullName evidence="4">Lipoyl/octanoyl transferase</fullName>
    </alternativeName>
    <alternativeName>
        <fullName evidence="4">Octanoyl-[acyl-carrier-protein]-protein N-octanoyltransferase</fullName>
    </alternativeName>
</protein>
<feature type="binding site" evidence="4 7">
    <location>
        <begin position="141"/>
        <end position="143"/>
    </location>
    <ligand>
        <name>substrate</name>
    </ligand>
</feature>
<dbReference type="Gene3D" id="3.30.930.10">
    <property type="entry name" value="Bira Bifunctional Protein, Domain 2"/>
    <property type="match status" value="1"/>
</dbReference>